<dbReference type="Proteomes" id="UP001497744">
    <property type="component" value="Unassembled WGS sequence"/>
</dbReference>
<keyword evidence="1" id="KW-0812">Transmembrane</keyword>
<protein>
    <submittedName>
        <fullName evidence="2">Variant erythrocyte surface antigen-1 family protein</fullName>
    </submittedName>
</protein>
<dbReference type="EMBL" id="BPLF01000003">
    <property type="protein sequence ID" value="GIX64263.1"/>
    <property type="molecule type" value="Genomic_DNA"/>
</dbReference>
<keyword evidence="1" id="KW-1133">Transmembrane helix</keyword>
<evidence type="ECO:0000313" key="2">
    <source>
        <dbReference type="EMBL" id="GIX64263.1"/>
    </source>
</evidence>
<evidence type="ECO:0000256" key="1">
    <source>
        <dbReference type="SAM" id="Phobius"/>
    </source>
</evidence>
<name>A0AAV4LWX8_BABCB</name>
<accession>A0AAV4LWX8</accession>
<dbReference type="RefSeq" id="XP_067716332.1">
    <property type="nucleotide sequence ID" value="XM_067860231.1"/>
</dbReference>
<proteinExistence type="predicted"/>
<feature type="transmembrane region" description="Helical" evidence="1">
    <location>
        <begin position="122"/>
        <end position="142"/>
    </location>
</feature>
<evidence type="ECO:0000313" key="3">
    <source>
        <dbReference type="Proteomes" id="UP001497744"/>
    </source>
</evidence>
<comment type="caution">
    <text evidence="2">The sequence shown here is derived from an EMBL/GenBank/DDBJ whole genome shotgun (WGS) entry which is preliminary data.</text>
</comment>
<sequence length="381" mass="40328">MGKPKYSLTDWPDNLKDVIDWLAAVGGGFGTTRLSTGKYSELADEFEKLPDFTDSTTKAFGKSYHPSGFISKLADGLGYGFLGYQGQGGSTFSGRGIIEKNGGYSSAYAGLSWPQGTDRETCALIFLGCAVTVYYCMSYVYWRCSTTNGNGGWAMHSINGTSYAFGKFMVAMGFDTTRLNGKIQGSKVAESLTREPDGFSELEKPGRQNSYSDFLQQLESRIAGNPLNHPLASCYKLATAYFKQANASDITSRIETIKQELITRSRNSESSYSYSTPNPYEPLKELITQLLSEVQKFNPQQPQQETPAAEAVGAAANAAAASGATPGSVAASGMADSGNGIDGGSIAGTLSTLGLGGGAVAAYLFNLGGAKTFVNGLLKIG</sequence>
<keyword evidence="3" id="KW-1185">Reference proteome</keyword>
<keyword evidence="1" id="KW-0472">Membrane</keyword>
<gene>
    <name evidence="2" type="ORF">BcabD6B2_36980</name>
</gene>
<dbReference type="AlphaFoldDB" id="A0AAV4LWX8"/>
<organism evidence="2 3">
    <name type="scientific">Babesia caballi</name>
    <dbReference type="NCBI Taxonomy" id="5871"/>
    <lineage>
        <taxon>Eukaryota</taxon>
        <taxon>Sar</taxon>
        <taxon>Alveolata</taxon>
        <taxon>Apicomplexa</taxon>
        <taxon>Aconoidasida</taxon>
        <taxon>Piroplasmida</taxon>
        <taxon>Babesiidae</taxon>
        <taxon>Babesia</taxon>
    </lineage>
</organism>
<dbReference type="GeneID" id="94195744"/>
<reference evidence="2 3" key="1">
    <citation type="submission" date="2021-06" db="EMBL/GenBank/DDBJ databases">
        <title>Genome sequence of Babesia caballi.</title>
        <authorList>
            <person name="Yamagishi J."/>
            <person name="Kidaka T."/>
            <person name="Ochi A."/>
        </authorList>
    </citation>
    <scope>NUCLEOTIDE SEQUENCE [LARGE SCALE GENOMIC DNA]</scope>
    <source>
        <strain evidence="2">USDA-D6B2</strain>
    </source>
</reference>